<organism evidence="3 4">
    <name type="scientific">Mycoplasmopsis mucosicanis</name>
    <dbReference type="NCBI Taxonomy" id="458208"/>
    <lineage>
        <taxon>Bacteria</taxon>
        <taxon>Bacillati</taxon>
        <taxon>Mycoplasmatota</taxon>
        <taxon>Mycoplasmoidales</taxon>
        <taxon>Metamycoplasmataceae</taxon>
        <taxon>Mycoplasmopsis</taxon>
    </lineage>
</organism>
<dbReference type="RefSeq" id="WP_141483874.1">
    <property type="nucleotide sequence ID" value="NZ_SMDN01000005.1"/>
</dbReference>
<dbReference type="AlphaFoldDB" id="A0A507SK21"/>
<dbReference type="PROSITE" id="PS51257">
    <property type="entry name" value="PROKAR_LIPOPROTEIN"/>
    <property type="match status" value="1"/>
</dbReference>
<evidence type="ECO:0000313" key="4">
    <source>
        <dbReference type="Proteomes" id="UP000320801"/>
    </source>
</evidence>
<keyword evidence="4" id="KW-1185">Reference proteome</keyword>
<feature type="signal peptide" evidence="2">
    <location>
        <begin position="1"/>
        <end position="20"/>
    </location>
</feature>
<feature type="coiled-coil region" evidence="1">
    <location>
        <begin position="133"/>
        <end position="181"/>
    </location>
</feature>
<protein>
    <recommendedName>
        <fullName evidence="5">Lipoprotein</fullName>
    </recommendedName>
</protein>
<dbReference type="EMBL" id="SMDN01000005">
    <property type="protein sequence ID" value="TQC51601.1"/>
    <property type="molecule type" value="Genomic_DNA"/>
</dbReference>
<comment type="caution">
    <text evidence="3">The sequence shown here is derived from an EMBL/GenBank/DDBJ whole genome shotgun (WGS) entry which is preliminary data.</text>
</comment>
<reference evidence="3 4" key="1">
    <citation type="submission" date="2019-03" db="EMBL/GenBank/DDBJ databases">
        <title>Characterization of a novel Mycoplasma cynos real-time PCR assay.</title>
        <authorList>
            <person name="Tallmadge R.L."/>
            <person name="Mitchell P.K."/>
            <person name="Goodman L."/>
        </authorList>
    </citation>
    <scope>NUCLEOTIDE SEQUENCE [LARGE SCALE GENOMIC DNA]</scope>
    <source>
        <strain evidence="3 4">1642</strain>
    </source>
</reference>
<keyword evidence="2" id="KW-0732">Signal</keyword>
<keyword evidence="1" id="KW-0175">Coiled coil</keyword>
<evidence type="ECO:0000256" key="2">
    <source>
        <dbReference type="SAM" id="SignalP"/>
    </source>
</evidence>
<evidence type="ECO:0000313" key="3">
    <source>
        <dbReference type="EMBL" id="TQC51601.1"/>
    </source>
</evidence>
<dbReference type="Proteomes" id="UP000320801">
    <property type="component" value="Unassembled WGS sequence"/>
</dbReference>
<evidence type="ECO:0000256" key="1">
    <source>
        <dbReference type="SAM" id="Coils"/>
    </source>
</evidence>
<sequence length="181" mass="20570">MKKLIYSITAIAPISVIALAGSCQSKVKKEATNVINSAQNIINQLNVDAWKNNNEIKEAREKLQNKINEVQSEINKKDSKDESIIELKNQLISITLQAQNVWNFRQNYTIAENLVKSIQKTIMENKINDAQRVEDIKHLIEQAQQVLNKHNNAVVSINTSNENAKLAIKELQSIINKLREI</sequence>
<name>A0A507SK21_9BACT</name>
<accession>A0A507SK21</accession>
<proteinExistence type="predicted"/>
<feature type="coiled-coil region" evidence="1">
    <location>
        <begin position="28"/>
        <end position="80"/>
    </location>
</feature>
<feature type="chain" id="PRO_5021402692" description="Lipoprotein" evidence="2">
    <location>
        <begin position="21"/>
        <end position="181"/>
    </location>
</feature>
<evidence type="ECO:0008006" key="5">
    <source>
        <dbReference type="Google" id="ProtNLM"/>
    </source>
</evidence>
<gene>
    <name evidence="3" type="ORF">E1I18_01700</name>
</gene>